<dbReference type="InterPro" id="IPR026504">
    <property type="entry name" value="MNS1"/>
</dbReference>
<protein>
    <submittedName>
        <fullName evidence="3">Uncharacterized protein</fullName>
    </submittedName>
</protein>
<keyword evidence="1" id="KW-0175">Coiled coil</keyword>
<proteinExistence type="predicted"/>
<comment type="caution">
    <text evidence="3">The sequence shown here is derived from an EMBL/GenBank/DDBJ whole genome shotgun (WGS) entry which is preliminary data.</text>
</comment>
<evidence type="ECO:0000256" key="1">
    <source>
        <dbReference type="SAM" id="Coils"/>
    </source>
</evidence>
<dbReference type="PANTHER" id="PTHR19265">
    <property type="entry name" value="MEIOSIS-SPECIFIC NUCLEAR STRUCTURAL PROTEIN 1"/>
    <property type="match status" value="1"/>
</dbReference>
<dbReference type="Proteomes" id="UP001209570">
    <property type="component" value="Unassembled WGS sequence"/>
</dbReference>
<dbReference type="EMBL" id="JAKCXM010001319">
    <property type="protein sequence ID" value="KAJ0391087.1"/>
    <property type="molecule type" value="Genomic_DNA"/>
</dbReference>
<dbReference type="PANTHER" id="PTHR19265:SF0">
    <property type="entry name" value="MEIOSIS-SPECIFIC NUCLEAR STRUCTURAL PROTEIN 1"/>
    <property type="match status" value="1"/>
</dbReference>
<evidence type="ECO:0000313" key="3">
    <source>
        <dbReference type="EMBL" id="KAJ0391087.1"/>
    </source>
</evidence>
<keyword evidence="4" id="KW-1185">Reference proteome</keyword>
<feature type="compositionally biased region" description="Polar residues" evidence="2">
    <location>
        <begin position="40"/>
        <end position="54"/>
    </location>
</feature>
<evidence type="ECO:0000313" key="4">
    <source>
        <dbReference type="Proteomes" id="UP001209570"/>
    </source>
</evidence>
<gene>
    <name evidence="3" type="ORF">P43SY_012122</name>
</gene>
<feature type="region of interest" description="Disordered" evidence="2">
    <location>
        <begin position="37"/>
        <end position="59"/>
    </location>
</feature>
<accession>A0AAD5Q4V1</accession>
<dbReference type="AlphaFoldDB" id="A0AAD5Q4V1"/>
<evidence type="ECO:0000256" key="2">
    <source>
        <dbReference type="SAM" id="MobiDB-lite"/>
    </source>
</evidence>
<feature type="coiled-coil region" evidence="1">
    <location>
        <begin position="89"/>
        <end position="126"/>
    </location>
</feature>
<sequence length="134" mass="16087">MAFPYPSNTRMTTRAVEKLQFDRRRQEQEAQALQRFAQANQLQSMHNQSDANVSSRRRSNHIAQLTAERMLEESRQQQYSAKQRMLREHQQNEQLAHVMERNKKQQEQKEREIQRICESSEELRELEAFLKTAL</sequence>
<reference evidence="3" key="1">
    <citation type="submission" date="2021-12" db="EMBL/GenBank/DDBJ databases">
        <title>Prjna785345.</title>
        <authorList>
            <person name="Rujirawat T."/>
            <person name="Krajaejun T."/>
        </authorList>
    </citation>
    <scope>NUCLEOTIDE SEQUENCE</scope>
    <source>
        <strain evidence="3">Pi057C3</strain>
    </source>
</reference>
<name>A0AAD5Q4V1_PYTIN</name>
<organism evidence="3 4">
    <name type="scientific">Pythium insidiosum</name>
    <name type="common">Pythiosis disease agent</name>
    <dbReference type="NCBI Taxonomy" id="114742"/>
    <lineage>
        <taxon>Eukaryota</taxon>
        <taxon>Sar</taxon>
        <taxon>Stramenopiles</taxon>
        <taxon>Oomycota</taxon>
        <taxon>Peronosporomycetes</taxon>
        <taxon>Pythiales</taxon>
        <taxon>Pythiaceae</taxon>
        <taxon>Pythium</taxon>
    </lineage>
</organism>